<dbReference type="Proteomes" id="UP001160334">
    <property type="component" value="Unassembled WGS sequence"/>
</dbReference>
<proteinExistence type="predicted"/>
<sequence>MVVKEFPDDQGAVGFEDSGDLAYRRSGRGSLAEDGHHVRRIKGVVVERKCRGISLRGVEVGEIVAGALACDVVDDVGLDVNDVETAGAAELPCQWKLCSPGRVRP</sequence>
<dbReference type="EMBL" id="JARXVC010000002">
    <property type="protein sequence ID" value="MDH6279742.1"/>
    <property type="molecule type" value="Genomic_DNA"/>
</dbReference>
<evidence type="ECO:0000313" key="2">
    <source>
        <dbReference type="Proteomes" id="UP001160334"/>
    </source>
</evidence>
<accession>A0ABT6M609</accession>
<reference evidence="1 2" key="1">
    <citation type="submission" date="2023-04" db="EMBL/GenBank/DDBJ databases">
        <title>Forest soil microbial communities from Buena Vista Peninsula, Colon Province, Panama.</title>
        <authorList>
            <person name="Bouskill N."/>
        </authorList>
    </citation>
    <scope>NUCLEOTIDE SEQUENCE [LARGE SCALE GENOMIC DNA]</scope>
    <source>
        <strain evidence="1 2">CFH S0262</strain>
    </source>
</reference>
<comment type="caution">
    <text evidence="1">The sequence shown here is derived from an EMBL/GenBank/DDBJ whole genome shotgun (WGS) entry which is preliminary data.</text>
</comment>
<organism evidence="1 2">
    <name type="scientific">Prescottella agglutinans</name>
    <dbReference type="NCBI Taxonomy" id="1644129"/>
    <lineage>
        <taxon>Bacteria</taxon>
        <taxon>Bacillati</taxon>
        <taxon>Actinomycetota</taxon>
        <taxon>Actinomycetes</taxon>
        <taxon>Mycobacteriales</taxon>
        <taxon>Nocardiaceae</taxon>
        <taxon>Prescottella</taxon>
    </lineage>
</organism>
<protein>
    <submittedName>
        <fullName evidence="1">Uncharacterized protein</fullName>
    </submittedName>
</protein>
<gene>
    <name evidence="1" type="ORF">M2280_000951</name>
</gene>
<evidence type="ECO:0000313" key="1">
    <source>
        <dbReference type="EMBL" id="MDH6279742.1"/>
    </source>
</evidence>
<name>A0ABT6M609_9NOCA</name>
<keyword evidence="2" id="KW-1185">Reference proteome</keyword>